<dbReference type="EMBL" id="BTGC01000008">
    <property type="protein sequence ID" value="GMM52255.1"/>
    <property type="molecule type" value="Genomic_DNA"/>
</dbReference>
<reference evidence="2 3" key="1">
    <citation type="journal article" date="2023" name="Elife">
        <title>Identification of key yeast species and microbe-microbe interactions impacting larval growth of Drosophila in the wild.</title>
        <authorList>
            <person name="Mure A."/>
            <person name="Sugiura Y."/>
            <person name="Maeda R."/>
            <person name="Honda K."/>
            <person name="Sakurai N."/>
            <person name="Takahashi Y."/>
            <person name="Watada M."/>
            <person name="Katoh T."/>
            <person name="Gotoh A."/>
            <person name="Gotoh Y."/>
            <person name="Taniguchi I."/>
            <person name="Nakamura K."/>
            <person name="Hayashi T."/>
            <person name="Katayama T."/>
            <person name="Uemura T."/>
            <person name="Hattori Y."/>
        </authorList>
    </citation>
    <scope>NUCLEOTIDE SEQUENCE [LARGE SCALE GENOMIC DNA]</scope>
    <source>
        <strain evidence="2 3">SB-73</strain>
    </source>
</reference>
<dbReference type="Proteomes" id="UP001362899">
    <property type="component" value="Unassembled WGS sequence"/>
</dbReference>
<proteinExistence type="predicted"/>
<organism evidence="2 3">
    <name type="scientific">Starmerella bacillaris</name>
    <name type="common">Yeast</name>
    <name type="synonym">Candida zemplinina</name>
    <dbReference type="NCBI Taxonomy" id="1247836"/>
    <lineage>
        <taxon>Eukaryota</taxon>
        <taxon>Fungi</taxon>
        <taxon>Dikarya</taxon>
        <taxon>Ascomycota</taxon>
        <taxon>Saccharomycotina</taxon>
        <taxon>Dipodascomycetes</taxon>
        <taxon>Dipodascales</taxon>
        <taxon>Trichomonascaceae</taxon>
        <taxon>Starmerella</taxon>
    </lineage>
</organism>
<sequence length="178" mass="19883">MAVKVSKKSTVKSGKGPKKVGWNLKDKSAIDQLNKISSETQSTIIEHSKLQSASRNSSKNKIKRKTNLTQNKKDLRNEQILKNLHDLANESMRKQSNSGSSREKIEAEYKLQKILNKVNGIAIGQENTQNTAQTAFGINMNININSMDESRPKEVGESTPQIKTKPESTSNEEIEVDM</sequence>
<feature type="region of interest" description="Disordered" evidence="1">
    <location>
        <begin position="1"/>
        <end position="23"/>
    </location>
</feature>
<evidence type="ECO:0000313" key="2">
    <source>
        <dbReference type="EMBL" id="GMM52255.1"/>
    </source>
</evidence>
<dbReference type="AlphaFoldDB" id="A0AAV5RL36"/>
<protein>
    <recommendedName>
        <fullName evidence="4">Ribosome biogenesis protein ALB1</fullName>
    </recommendedName>
</protein>
<gene>
    <name evidence="2" type="ORF">DASB73_032180</name>
</gene>
<name>A0AAV5RL36_STABA</name>
<accession>A0AAV5RL36</accession>
<evidence type="ECO:0008006" key="4">
    <source>
        <dbReference type="Google" id="ProtNLM"/>
    </source>
</evidence>
<comment type="caution">
    <text evidence="2">The sequence shown here is derived from an EMBL/GenBank/DDBJ whole genome shotgun (WGS) entry which is preliminary data.</text>
</comment>
<feature type="region of interest" description="Disordered" evidence="1">
    <location>
        <begin position="41"/>
        <end position="69"/>
    </location>
</feature>
<feature type="compositionally biased region" description="Basic residues" evidence="1">
    <location>
        <begin position="1"/>
        <end position="18"/>
    </location>
</feature>
<evidence type="ECO:0000256" key="1">
    <source>
        <dbReference type="SAM" id="MobiDB-lite"/>
    </source>
</evidence>
<feature type="region of interest" description="Disordered" evidence="1">
    <location>
        <begin position="145"/>
        <end position="178"/>
    </location>
</feature>
<keyword evidence="3" id="KW-1185">Reference proteome</keyword>
<evidence type="ECO:0000313" key="3">
    <source>
        <dbReference type="Proteomes" id="UP001362899"/>
    </source>
</evidence>
<feature type="compositionally biased region" description="Polar residues" evidence="1">
    <location>
        <begin position="158"/>
        <end position="169"/>
    </location>
</feature>